<dbReference type="AlphaFoldDB" id="A0A7Y0LEG3"/>
<name>A0A7Y0LEG3_9GAMM</name>
<accession>A0A7Y0LEG3</accession>
<organism evidence="1 2">
    <name type="scientific">Thalassotalea algicola</name>
    <dbReference type="NCBI Taxonomy" id="2716224"/>
    <lineage>
        <taxon>Bacteria</taxon>
        <taxon>Pseudomonadati</taxon>
        <taxon>Pseudomonadota</taxon>
        <taxon>Gammaproteobacteria</taxon>
        <taxon>Alteromonadales</taxon>
        <taxon>Colwelliaceae</taxon>
        <taxon>Thalassotalea</taxon>
    </lineage>
</organism>
<reference evidence="1 2" key="1">
    <citation type="submission" date="2020-04" db="EMBL/GenBank/DDBJ databases">
        <title>Thalassotalea sp. M1531, isolated from the surface of marine red alga.</title>
        <authorList>
            <person name="Pang L."/>
            <person name="Lu D.-C."/>
        </authorList>
    </citation>
    <scope>NUCLEOTIDE SEQUENCE [LARGE SCALE GENOMIC DNA]</scope>
    <source>
        <strain evidence="1 2">M1531</strain>
    </source>
</reference>
<sequence>MTYEQLSIETGHGSYSIEVKENHIYTQLNGAFNEQGVSNWVQEMKKVIASLSPEPFTILVDELKATGATPQALKLANAYNQWLNKKPLIAKAVVYSGDMFKAIDIKNLPARQEQNIKFFNNSQDAKVWLDKEAKRIG</sequence>
<evidence type="ECO:0008006" key="3">
    <source>
        <dbReference type="Google" id="ProtNLM"/>
    </source>
</evidence>
<dbReference type="EMBL" id="JABBXH010000004">
    <property type="protein sequence ID" value="NMP32699.1"/>
    <property type="molecule type" value="Genomic_DNA"/>
</dbReference>
<evidence type="ECO:0000313" key="1">
    <source>
        <dbReference type="EMBL" id="NMP32699.1"/>
    </source>
</evidence>
<dbReference type="RefSeq" id="WP_169076001.1">
    <property type="nucleotide sequence ID" value="NZ_JABBXH010000004.1"/>
</dbReference>
<gene>
    <name evidence="1" type="ORF">HII17_14145</name>
</gene>
<evidence type="ECO:0000313" key="2">
    <source>
        <dbReference type="Proteomes" id="UP000568664"/>
    </source>
</evidence>
<protein>
    <recommendedName>
        <fullName evidence="3">STAS/SEC14 domain-containing protein</fullName>
    </recommendedName>
</protein>
<comment type="caution">
    <text evidence="1">The sequence shown here is derived from an EMBL/GenBank/DDBJ whole genome shotgun (WGS) entry which is preliminary data.</text>
</comment>
<dbReference type="Proteomes" id="UP000568664">
    <property type="component" value="Unassembled WGS sequence"/>
</dbReference>
<proteinExistence type="predicted"/>
<keyword evidence="2" id="KW-1185">Reference proteome</keyword>